<name>A0A242N8X5_CABSO</name>
<protein>
    <submittedName>
        <fullName evidence="2">EAL protein</fullName>
    </submittedName>
</protein>
<dbReference type="InterPro" id="IPR035919">
    <property type="entry name" value="EAL_sf"/>
</dbReference>
<reference evidence="2 3" key="1">
    <citation type="submission" date="2017-03" db="EMBL/GenBank/DDBJ databases">
        <title>Genome analysis of strain PAMC 26510.</title>
        <authorList>
            <person name="Oh H.-M."/>
            <person name="Yang J.-A."/>
        </authorList>
    </citation>
    <scope>NUCLEOTIDE SEQUENCE [LARGE SCALE GENOMIC DNA]</scope>
    <source>
        <strain evidence="2 3">PAMC 26510</strain>
    </source>
</reference>
<evidence type="ECO:0000259" key="1">
    <source>
        <dbReference type="PROSITE" id="PS50883"/>
    </source>
</evidence>
<organism evidence="2 3">
    <name type="scientific">Caballeronia sordidicola</name>
    <name type="common">Burkholderia sordidicola</name>
    <dbReference type="NCBI Taxonomy" id="196367"/>
    <lineage>
        <taxon>Bacteria</taxon>
        <taxon>Pseudomonadati</taxon>
        <taxon>Pseudomonadota</taxon>
        <taxon>Betaproteobacteria</taxon>
        <taxon>Burkholderiales</taxon>
        <taxon>Burkholderiaceae</taxon>
        <taxon>Caballeronia</taxon>
    </lineage>
</organism>
<gene>
    <name evidence="2" type="ORF">PAMC26510_03935</name>
</gene>
<dbReference type="AlphaFoldDB" id="A0A242N8X5"/>
<evidence type="ECO:0000313" key="3">
    <source>
        <dbReference type="Proteomes" id="UP000194546"/>
    </source>
</evidence>
<dbReference type="Gene3D" id="3.20.20.450">
    <property type="entry name" value="EAL domain"/>
    <property type="match status" value="1"/>
</dbReference>
<comment type="caution">
    <text evidence="2">The sequence shown here is derived from an EMBL/GenBank/DDBJ whole genome shotgun (WGS) entry which is preliminary data.</text>
</comment>
<accession>A0A242N8X5</accession>
<proteinExistence type="predicted"/>
<dbReference type="Pfam" id="PF00563">
    <property type="entry name" value="EAL"/>
    <property type="match status" value="1"/>
</dbReference>
<dbReference type="PANTHER" id="PTHR33121:SF15">
    <property type="entry name" value="BLUE LIGHT- AND TEMPERATURE-REGULATED ANTIREPRESSOR BLUF"/>
    <property type="match status" value="1"/>
</dbReference>
<evidence type="ECO:0000313" key="2">
    <source>
        <dbReference type="EMBL" id="OTP80119.1"/>
    </source>
</evidence>
<feature type="domain" description="EAL" evidence="1">
    <location>
        <begin position="1"/>
        <end position="113"/>
    </location>
</feature>
<dbReference type="GO" id="GO:0071111">
    <property type="term" value="F:cyclic-guanylate-specific phosphodiesterase activity"/>
    <property type="evidence" value="ECO:0007669"/>
    <property type="project" value="InterPro"/>
</dbReference>
<dbReference type="SUPFAM" id="SSF141868">
    <property type="entry name" value="EAL domain-like"/>
    <property type="match status" value="1"/>
</dbReference>
<dbReference type="InterPro" id="IPR001633">
    <property type="entry name" value="EAL_dom"/>
</dbReference>
<sequence length="113" mass="12298">MQTFGAYKSFGFQTAIDDFGAGYSGLTVLADFQPDLIKLDMALVRGVDTDSVRQRIVGGVPRICSDLGIRVIAEGIETVGERDFLSTNGVTWMQGYLYAKPALKEIPPISYAD</sequence>
<dbReference type="PROSITE" id="PS50883">
    <property type="entry name" value="EAL"/>
    <property type="match status" value="1"/>
</dbReference>
<dbReference type="EMBL" id="NBTY01000016">
    <property type="protein sequence ID" value="OTP80119.1"/>
    <property type="molecule type" value="Genomic_DNA"/>
</dbReference>
<dbReference type="SMART" id="SM00052">
    <property type="entry name" value="EAL"/>
    <property type="match status" value="1"/>
</dbReference>
<dbReference type="CDD" id="cd01948">
    <property type="entry name" value="EAL"/>
    <property type="match status" value="1"/>
</dbReference>
<dbReference type="PANTHER" id="PTHR33121">
    <property type="entry name" value="CYCLIC DI-GMP PHOSPHODIESTERASE PDEF"/>
    <property type="match status" value="1"/>
</dbReference>
<dbReference type="InterPro" id="IPR050706">
    <property type="entry name" value="Cyclic-di-GMP_PDE-like"/>
</dbReference>
<dbReference type="Proteomes" id="UP000194546">
    <property type="component" value="Unassembled WGS sequence"/>
</dbReference>